<evidence type="ECO:0000313" key="3">
    <source>
        <dbReference type="EMBL" id="APT59534.1"/>
    </source>
</evidence>
<name>A0A1L7ALB2_9PROT</name>
<dbReference type="InterPro" id="IPR046461">
    <property type="entry name" value="TerL_ATPase"/>
</dbReference>
<dbReference type="PANTHER" id="PTHR41287">
    <property type="match status" value="1"/>
</dbReference>
<dbReference type="STRING" id="257708.RGI145_19500"/>
<dbReference type="InterPro" id="IPR027417">
    <property type="entry name" value="P-loop_NTPase"/>
</dbReference>
<evidence type="ECO:0000259" key="2">
    <source>
        <dbReference type="Pfam" id="PF20441"/>
    </source>
</evidence>
<feature type="domain" description="Terminase large subunit-like ATPase" evidence="1">
    <location>
        <begin position="60"/>
        <end position="224"/>
    </location>
</feature>
<dbReference type="Pfam" id="PF03354">
    <property type="entry name" value="TerL_ATPase"/>
    <property type="match status" value="1"/>
</dbReference>
<feature type="domain" description="Terminase large subunit-like endonuclease" evidence="2">
    <location>
        <begin position="264"/>
        <end position="535"/>
    </location>
</feature>
<dbReference type="KEGG" id="rgi:RGI145_19500"/>
<proteinExistence type="predicted"/>
<accession>A0A1L7ALB2</accession>
<evidence type="ECO:0000313" key="4">
    <source>
        <dbReference type="Proteomes" id="UP000185494"/>
    </source>
</evidence>
<reference evidence="3 4" key="1">
    <citation type="submission" date="2016-05" db="EMBL/GenBank/DDBJ databases">
        <title>Complete Genome and Methylome Analysis of Psychrotrophic Bacterial Isolates from Antarctic Lake Untersee.</title>
        <authorList>
            <person name="Fomenkov A."/>
            <person name="Akimov V.N."/>
            <person name="Vasilyeva L.V."/>
            <person name="Andersen D."/>
            <person name="Vincze T."/>
            <person name="Roberts R.J."/>
        </authorList>
    </citation>
    <scope>NUCLEOTIDE SEQUENCE [LARGE SCALE GENOMIC DNA]</scope>
    <source>
        <strain evidence="3 4">U14-5</strain>
    </source>
</reference>
<dbReference type="Pfam" id="PF20441">
    <property type="entry name" value="TerL_nuclease"/>
    <property type="match status" value="1"/>
</dbReference>
<dbReference type="InterPro" id="IPR005021">
    <property type="entry name" value="Terminase_largesu-like"/>
</dbReference>
<organism evidence="3 4">
    <name type="scientific">Roseomonas gilardii</name>
    <dbReference type="NCBI Taxonomy" id="257708"/>
    <lineage>
        <taxon>Bacteria</taxon>
        <taxon>Pseudomonadati</taxon>
        <taxon>Pseudomonadota</taxon>
        <taxon>Alphaproteobacteria</taxon>
        <taxon>Acetobacterales</taxon>
        <taxon>Roseomonadaceae</taxon>
        <taxon>Roseomonas</taxon>
    </lineage>
</organism>
<dbReference type="AlphaFoldDB" id="A0A1L7ALB2"/>
<gene>
    <name evidence="3" type="ORF">RGI145_19500</name>
</gene>
<dbReference type="GO" id="GO:0004519">
    <property type="term" value="F:endonuclease activity"/>
    <property type="evidence" value="ECO:0007669"/>
    <property type="project" value="InterPro"/>
</dbReference>
<evidence type="ECO:0000259" key="1">
    <source>
        <dbReference type="Pfam" id="PF03354"/>
    </source>
</evidence>
<dbReference type="Proteomes" id="UP000185494">
    <property type="component" value="Chromosome 2"/>
</dbReference>
<sequence>MMGWDLACPDWEARIRAGRSLVPPLPLDDVAADRAVKVFNRLRLADVPGNPRLADAAGDWFRDIVRALFGSWDEATKTRHIREIFALVPKKNSKTSYGAGLMLTALILNQRPKGKFLLVAPTQDVTELAFDQCRGMIDLDAYLTKRFHVQTHLKKITDRTNGATLEVMSFDPNVLTGQKPTGFLVDEVHVVSKSAKAPSAIGQLRGGMIAQPEAFGLFITTQSEQAPVGVFRAELNRARAIRDGRATGPVLPVLYEFPDDIASDQTKWRDPTNWRMVAPNAGRSITVDRLVQEFDTAQQLGAEEVQRWASQHLNIEIGLGLRSDRWAGADLWQSAAEEVSGPEDLLERCDVIVAGLDGGGADDLFALALIGREHETRRWLMWGKCWAHRIVLERRKQLATTLQDFAHTGELTFVDEPGPEVEEAADLIARVDEAGLLGGVGLDPMGIGEVVDALAERGIEGTDRVKGVPQGWKLSAAIKTLERKLANGTFAHAGQPIMAWNVGNAKVEARGNAVAIDKAAAGSAKIDLLAATLNAAVLMSLNPEASGGPSVYETRDMLVI</sequence>
<dbReference type="InterPro" id="IPR046462">
    <property type="entry name" value="TerL_nuclease"/>
</dbReference>
<protein>
    <submittedName>
        <fullName evidence="3">Terminase</fullName>
    </submittedName>
</protein>
<dbReference type="PANTHER" id="PTHR41287:SF1">
    <property type="entry name" value="PROTEIN YMFN"/>
    <property type="match status" value="1"/>
</dbReference>
<dbReference type="EMBL" id="CP015584">
    <property type="protein sequence ID" value="APT59534.1"/>
    <property type="molecule type" value="Genomic_DNA"/>
</dbReference>
<dbReference type="Gene3D" id="3.40.50.300">
    <property type="entry name" value="P-loop containing nucleotide triphosphate hydrolases"/>
    <property type="match status" value="1"/>
</dbReference>